<dbReference type="KEGG" id="bcen:DM39_4226"/>
<feature type="transmembrane region" description="Helical" evidence="1">
    <location>
        <begin position="6"/>
        <end position="27"/>
    </location>
</feature>
<feature type="transmembrane region" description="Helical" evidence="1">
    <location>
        <begin position="334"/>
        <end position="355"/>
    </location>
</feature>
<dbReference type="Proteomes" id="UP000029413">
    <property type="component" value="Chromosome 2"/>
</dbReference>
<feature type="transmembrane region" description="Helical" evidence="1">
    <location>
        <begin position="39"/>
        <end position="61"/>
    </location>
</feature>
<protein>
    <submittedName>
        <fullName evidence="2">Membrane protein</fullName>
    </submittedName>
</protein>
<dbReference type="Gene3D" id="1.20.1730.10">
    <property type="entry name" value="Sodium/glucose cotransporter"/>
    <property type="match status" value="1"/>
</dbReference>
<dbReference type="EMBL" id="CP007784">
    <property type="protein sequence ID" value="AIO34668.1"/>
    <property type="molecule type" value="Genomic_DNA"/>
</dbReference>
<evidence type="ECO:0000313" key="3">
    <source>
        <dbReference type="Proteomes" id="UP000029413"/>
    </source>
</evidence>
<keyword evidence="1" id="KW-1133">Transmembrane helix</keyword>
<feature type="transmembrane region" description="Helical" evidence="1">
    <location>
        <begin position="129"/>
        <end position="155"/>
    </location>
</feature>
<dbReference type="InterPro" id="IPR038377">
    <property type="entry name" value="Na/Glc_symporter_sf"/>
</dbReference>
<dbReference type="AlphaFoldDB" id="A0AAN0VP21"/>
<organism evidence="2 3">
    <name type="scientific">Burkholderia cenocepacia</name>
    <dbReference type="NCBI Taxonomy" id="95486"/>
    <lineage>
        <taxon>Bacteria</taxon>
        <taxon>Pseudomonadati</taxon>
        <taxon>Pseudomonadota</taxon>
        <taxon>Betaproteobacteria</taxon>
        <taxon>Burkholderiales</taxon>
        <taxon>Burkholderiaceae</taxon>
        <taxon>Burkholderia</taxon>
        <taxon>Burkholderia cepacia complex</taxon>
    </lineage>
</organism>
<gene>
    <name evidence="2" type="ORF">DM39_4226</name>
</gene>
<name>A0AAN0VP21_9BURK</name>
<feature type="transmembrane region" description="Helical" evidence="1">
    <location>
        <begin position="216"/>
        <end position="238"/>
    </location>
</feature>
<evidence type="ECO:0000313" key="2">
    <source>
        <dbReference type="EMBL" id="AIO34668.1"/>
    </source>
</evidence>
<evidence type="ECO:0000256" key="1">
    <source>
        <dbReference type="SAM" id="Phobius"/>
    </source>
</evidence>
<feature type="transmembrane region" description="Helical" evidence="1">
    <location>
        <begin position="267"/>
        <end position="288"/>
    </location>
</feature>
<feature type="transmembrane region" description="Helical" evidence="1">
    <location>
        <begin position="308"/>
        <end position="328"/>
    </location>
</feature>
<accession>A0AAN0VP21</accession>
<keyword evidence="3" id="KW-1185">Reference proteome</keyword>
<sequence>MDDRRLSAWRIASLLVSTSCGIGFLLGTGELALRQGMAASMYAVATSIGLLTLAFAAPRLWETGQSIWTYFDTIYGPVVGRQVAALSLIWMAGVLGAQIRGASALLALSGVPRTTSIIAVDCLAFSLSFVRLSALSSIFAICLGGCNAILVYALVKMHHLTVWLRAPESFVQSMTLSPIGHAGLTLISVVALVIFGADYQQFPLRARTPSEARRGCLLAAVVVFVVGFLPASTVIASARVWDLSALPDPAQVVPVELTLALGNTRGITQGLVVSILLMTAVGAACSILRAMSDAIAISRPSGSRRTALGRILPVLAATLVTASGRSIIDMMITLNVIYLAAAGPLLTLALLGCHIPYQAAKRSMLTGFSIATACYVICETNMAGLHESLTLVLAWPCALLEALRSGITSANQSHTTVGHAVHSILVRVVTRLTRCRLSAEPDRPIE</sequence>
<reference evidence="2 3" key="1">
    <citation type="submission" date="2014-05" db="EMBL/GenBank/DDBJ databases">
        <authorList>
            <person name="Bishop-Lilly K.A."/>
            <person name="Broomall S.M."/>
            <person name="Chain P.S."/>
            <person name="Chertkov O."/>
            <person name="Coyne S.R."/>
            <person name="Daligault H.E."/>
            <person name="Davenport K.W."/>
            <person name="Erkkila T."/>
            <person name="Frey K.G."/>
            <person name="Gibbons H.S."/>
            <person name="Gu W."/>
            <person name="Jaissle J."/>
            <person name="Johnson S.L."/>
            <person name="Koroleva G.I."/>
            <person name="Ladner J.T."/>
            <person name="Lo C.-C."/>
            <person name="Minogue T.D."/>
            <person name="Munk C."/>
            <person name="Palacios G.F."/>
            <person name="Redden C.L."/>
            <person name="Rosenzweig C.N."/>
            <person name="Scholz M.B."/>
            <person name="Teshima H."/>
            <person name="Xu Y."/>
        </authorList>
    </citation>
    <scope>NUCLEOTIDE SEQUENCE [LARGE SCALE GENOMIC DNA]</scope>
    <source>
        <strain evidence="2 3">DDS 22E-1</strain>
    </source>
</reference>
<proteinExistence type="predicted"/>
<feature type="transmembrane region" description="Helical" evidence="1">
    <location>
        <begin position="175"/>
        <end position="195"/>
    </location>
</feature>
<keyword evidence="1" id="KW-0812">Transmembrane</keyword>
<keyword evidence="1" id="KW-0472">Membrane</keyword>